<dbReference type="PANTHER" id="PTHR22726">
    <property type="entry name" value="METALLOENDOPEPTIDASE OMA1"/>
    <property type="match status" value="1"/>
</dbReference>
<dbReference type="Pfam" id="PF01435">
    <property type="entry name" value="Peptidase_M48"/>
    <property type="match status" value="1"/>
</dbReference>
<evidence type="ECO:0000256" key="4">
    <source>
        <dbReference type="ARBA" id="ARBA00022833"/>
    </source>
</evidence>
<evidence type="ECO:0000259" key="7">
    <source>
        <dbReference type="Pfam" id="PF01435"/>
    </source>
</evidence>
<keyword evidence="9" id="KW-1185">Reference proteome</keyword>
<dbReference type="GO" id="GO:0016020">
    <property type="term" value="C:membrane"/>
    <property type="evidence" value="ECO:0007669"/>
    <property type="project" value="TreeGrafter"/>
</dbReference>
<proteinExistence type="inferred from homology"/>
<dbReference type="GO" id="GO:0046872">
    <property type="term" value="F:metal ion binding"/>
    <property type="evidence" value="ECO:0007669"/>
    <property type="project" value="UniProtKB-KW"/>
</dbReference>
<dbReference type="InterPro" id="IPR001915">
    <property type="entry name" value="Peptidase_M48"/>
</dbReference>
<dbReference type="AlphaFoldDB" id="A0A835XZP0"/>
<dbReference type="GO" id="GO:0051603">
    <property type="term" value="P:proteolysis involved in protein catabolic process"/>
    <property type="evidence" value="ECO:0007669"/>
    <property type="project" value="TreeGrafter"/>
</dbReference>
<organism evidence="8 9">
    <name type="scientific">Edaphochlamys debaryana</name>
    <dbReference type="NCBI Taxonomy" id="47281"/>
    <lineage>
        <taxon>Eukaryota</taxon>
        <taxon>Viridiplantae</taxon>
        <taxon>Chlorophyta</taxon>
        <taxon>core chlorophytes</taxon>
        <taxon>Chlorophyceae</taxon>
        <taxon>CS clade</taxon>
        <taxon>Chlamydomonadales</taxon>
        <taxon>Chlamydomonadales incertae sedis</taxon>
        <taxon>Edaphochlamys</taxon>
    </lineage>
</organism>
<protein>
    <recommendedName>
        <fullName evidence="7">Peptidase M48 domain-containing protein</fullName>
    </recommendedName>
</protein>
<evidence type="ECO:0000256" key="6">
    <source>
        <dbReference type="RuleBase" id="RU003983"/>
    </source>
</evidence>
<dbReference type="InterPro" id="IPR051156">
    <property type="entry name" value="Mito/Outer_Membr_Metalloprot"/>
</dbReference>
<dbReference type="GO" id="GO:0004222">
    <property type="term" value="F:metalloendopeptidase activity"/>
    <property type="evidence" value="ECO:0007669"/>
    <property type="project" value="InterPro"/>
</dbReference>
<keyword evidence="5 6" id="KW-0482">Metalloprotease</keyword>
<sequence>MGGALDSCAAGGIGGSGAGTLRLAAAVSRGPPAAAGTRVSIWGASRSVWRSFASEGVATPPTLQRRALSAGMVLGAGAAAAAGGPLRNLGGALVSAAAAPSAGSSATLAASRRMATGAAAGLGGGMGLVTTRPVAQPRNSSSSAAWFDAVLGELCALGLIAVMYGACFLYNKDTWLLWQSSFEESPLPEGHPSAQLVRRVGAAVAAAACDGAGGGSWEHAKELTWESVVVDNAEPRAWARPSGKVVVTTGMLDFLGVYRNPENGEAALAWVLARQAAHLLARHPVGAVGSGG</sequence>
<keyword evidence="4 6" id="KW-0862">Zinc</keyword>
<keyword evidence="1 6" id="KW-0645">Protease</keyword>
<evidence type="ECO:0000256" key="1">
    <source>
        <dbReference type="ARBA" id="ARBA00022670"/>
    </source>
</evidence>
<accession>A0A835XZP0</accession>
<comment type="similarity">
    <text evidence="6">Belongs to the peptidase M48 family.</text>
</comment>
<dbReference type="PANTHER" id="PTHR22726:SF1">
    <property type="entry name" value="METALLOENDOPEPTIDASE OMA1, MITOCHONDRIAL"/>
    <property type="match status" value="1"/>
</dbReference>
<comment type="cofactor">
    <cofactor evidence="6">
        <name>Zn(2+)</name>
        <dbReference type="ChEBI" id="CHEBI:29105"/>
    </cofactor>
    <text evidence="6">Binds 1 zinc ion per subunit.</text>
</comment>
<gene>
    <name evidence="8" type="ORF">HYH03_009089</name>
</gene>
<dbReference type="EMBL" id="JAEHOE010000043">
    <property type="protein sequence ID" value="KAG2492674.1"/>
    <property type="molecule type" value="Genomic_DNA"/>
</dbReference>
<evidence type="ECO:0000256" key="5">
    <source>
        <dbReference type="ARBA" id="ARBA00023049"/>
    </source>
</evidence>
<keyword evidence="3 6" id="KW-0378">Hydrolase</keyword>
<evidence type="ECO:0000313" key="9">
    <source>
        <dbReference type="Proteomes" id="UP000612055"/>
    </source>
</evidence>
<name>A0A835XZP0_9CHLO</name>
<keyword evidence="2" id="KW-0479">Metal-binding</keyword>
<comment type="caution">
    <text evidence="8">The sequence shown here is derived from an EMBL/GenBank/DDBJ whole genome shotgun (WGS) entry which is preliminary data.</text>
</comment>
<evidence type="ECO:0000313" key="8">
    <source>
        <dbReference type="EMBL" id="KAG2492674.1"/>
    </source>
</evidence>
<evidence type="ECO:0000256" key="3">
    <source>
        <dbReference type="ARBA" id="ARBA00022801"/>
    </source>
</evidence>
<feature type="domain" description="Peptidase M48" evidence="7">
    <location>
        <begin position="221"/>
        <end position="285"/>
    </location>
</feature>
<reference evidence="8" key="1">
    <citation type="journal article" date="2020" name="bioRxiv">
        <title>Comparative genomics of Chlamydomonas.</title>
        <authorList>
            <person name="Craig R.J."/>
            <person name="Hasan A.R."/>
            <person name="Ness R.W."/>
            <person name="Keightley P.D."/>
        </authorList>
    </citation>
    <scope>NUCLEOTIDE SEQUENCE</scope>
    <source>
        <strain evidence="8">CCAP 11/70</strain>
    </source>
</reference>
<evidence type="ECO:0000256" key="2">
    <source>
        <dbReference type="ARBA" id="ARBA00022723"/>
    </source>
</evidence>
<dbReference type="Proteomes" id="UP000612055">
    <property type="component" value="Unassembled WGS sequence"/>
</dbReference>